<evidence type="ECO:0000313" key="4">
    <source>
        <dbReference type="Proteomes" id="UP000032180"/>
    </source>
</evidence>
<dbReference type="EnsemblPlants" id="LPERR11G16280.3">
    <property type="protein sequence ID" value="LPERR11G16280.3"/>
    <property type="gene ID" value="LPERR11G16280"/>
</dbReference>
<dbReference type="HOGENOM" id="CLU_477666_0_0_1"/>
<evidence type="ECO:0000259" key="2">
    <source>
        <dbReference type="Pfam" id="PF13968"/>
    </source>
</evidence>
<feature type="transmembrane region" description="Helical" evidence="1">
    <location>
        <begin position="108"/>
        <end position="130"/>
    </location>
</feature>
<sequence length="571" mass="65125">MAGWVKSTSEGGITAAASVAGDRGGTLHGDDGFLGRTPSLNGIQLNPLCCLLNGEVNEELGLDNCTAFRSRCCLLGSRKILKMSIGAWITHFLIKWNQESYTLLRIRVIMAILILLYYVMFSLSGIFYFYTKTAALSFLDVVTDTILVYILGAMQAAPFKNPLFPVWALLLVSFRSSFSSLSRYGTHFELRNVFKLLAVAYMNVTQGSKEWRVQFWVFWSLVVLKGLYRILASYRASKSLGHGRSSELLQVYMGPDHDHRKFNPDSCNPDTMEGYKYLVYGELNRSRENTGEGLRISDSWLLITLENIWQCNEDVLRSIKWQGIDMKDLCLAFSLSRLLRCRLDGVTLHARTVSMTRKLVCSRIPRHNVDADKILLGILNLDVVFLRDYLYSSYPIFFTGGLLWLFFTVLVSLVKYTLAISIFIVFSTPYLPLQDLGINRPSFHQRHSFNADTILTGTAMMFILSMEMWEVLKYFASNWKRVLVVCRLVNCSNNCMKYFLRRMIFTSLDRAVGLTDSVAATGQYTFLQSFNYSAWKWKLMHLLTMGIVASKVNGTKLSRSIYLRENVMLKV</sequence>
<dbReference type="Gramene" id="LPERR11G16280.3">
    <property type="protein sequence ID" value="LPERR11G16280.3"/>
    <property type="gene ID" value="LPERR11G16280"/>
</dbReference>
<reference evidence="3" key="3">
    <citation type="submission" date="2015-04" db="UniProtKB">
        <authorList>
            <consortium name="EnsemblPlants"/>
        </authorList>
    </citation>
    <scope>IDENTIFICATION</scope>
</reference>
<reference evidence="4" key="2">
    <citation type="submission" date="2013-12" db="EMBL/GenBank/DDBJ databases">
        <authorList>
            <person name="Yu Y."/>
            <person name="Lee S."/>
            <person name="de Baynast K."/>
            <person name="Wissotski M."/>
            <person name="Liu L."/>
            <person name="Talag J."/>
            <person name="Goicoechea J."/>
            <person name="Angelova A."/>
            <person name="Jetty R."/>
            <person name="Kudrna D."/>
            <person name="Golser W."/>
            <person name="Rivera L."/>
            <person name="Zhang J."/>
            <person name="Wing R."/>
        </authorList>
    </citation>
    <scope>NUCLEOTIDE SEQUENCE</scope>
</reference>
<name>A0A0D9XU81_9ORYZ</name>
<reference evidence="3 4" key="1">
    <citation type="submission" date="2012-08" db="EMBL/GenBank/DDBJ databases">
        <title>Oryza genome evolution.</title>
        <authorList>
            <person name="Wing R.A."/>
        </authorList>
    </citation>
    <scope>NUCLEOTIDE SEQUENCE</scope>
</reference>
<feature type="domain" description="DUF4220" evidence="2">
    <location>
        <begin position="140"/>
        <end position="527"/>
    </location>
</feature>
<dbReference type="Pfam" id="PF13968">
    <property type="entry name" value="DUF4220"/>
    <property type="match status" value="1"/>
</dbReference>
<dbReference type="InterPro" id="IPR025315">
    <property type="entry name" value="DUF4220"/>
</dbReference>
<keyword evidence="1" id="KW-0812">Transmembrane</keyword>
<organism evidence="3 4">
    <name type="scientific">Leersia perrieri</name>
    <dbReference type="NCBI Taxonomy" id="77586"/>
    <lineage>
        <taxon>Eukaryota</taxon>
        <taxon>Viridiplantae</taxon>
        <taxon>Streptophyta</taxon>
        <taxon>Embryophyta</taxon>
        <taxon>Tracheophyta</taxon>
        <taxon>Spermatophyta</taxon>
        <taxon>Magnoliopsida</taxon>
        <taxon>Liliopsida</taxon>
        <taxon>Poales</taxon>
        <taxon>Poaceae</taxon>
        <taxon>BOP clade</taxon>
        <taxon>Oryzoideae</taxon>
        <taxon>Oryzeae</taxon>
        <taxon>Oryzinae</taxon>
        <taxon>Leersia</taxon>
    </lineage>
</organism>
<proteinExistence type="predicted"/>
<keyword evidence="1" id="KW-0472">Membrane</keyword>
<keyword evidence="4" id="KW-1185">Reference proteome</keyword>
<keyword evidence="1" id="KW-1133">Transmembrane helix</keyword>
<dbReference type="Proteomes" id="UP000032180">
    <property type="component" value="Chromosome 11"/>
</dbReference>
<evidence type="ECO:0000313" key="3">
    <source>
        <dbReference type="EnsemblPlants" id="LPERR11G16280.3"/>
    </source>
</evidence>
<feature type="transmembrane region" description="Helical" evidence="1">
    <location>
        <begin position="389"/>
        <end position="407"/>
    </location>
</feature>
<evidence type="ECO:0000256" key="1">
    <source>
        <dbReference type="SAM" id="Phobius"/>
    </source>
</evidence>
<feature type="transmembrane region" description="Helical" evidence="1">
    <location>
        <begin position="454"/>
        <end position="476"/>
    </location>
</feature>
<accession>A0A0D9XU81</accession>
<dbReference type="AlphaFoldDB" id="A0A0D9XU81"/>
<feature type="transmembrane region" description="Helical" evidence="1">
    <location>
        <begin position="413"/>
        <end position="433"/>
    </location>
</feature>
<dbReference type="PANTHER" id="PTHR31325">
    <property type="entry name" value="OS01G0798800 PROTEIN-RELATED"/>
    <property type="match status" value="1"/>
</dbReference>
<protein>
    <recommendedName>
        <fullName evidence="2">DUF4220 domain-containing protein</fullName>
    </recommendedName>
</protein>
<feature type="transmembrane region" description="Helical" evidence="1">
    <location>
        <begin position="136"/>
        <end position="154"/>
    </location>
</feature>